<dbReference type="Pfam" id="PF02255">
    <property type="entry name" value="PTS_IIA"/>
    <property type="match status" value="1"/>
</dbReference>
<dbReference type="GO" id="GO:0016740">
    <property type="term" value="F:transferase activity"/>
    <property type="evidence" value="ECO:0007669"/>
    <property type="project" value="UniProtKB-KW"/>
</dbReference>
<dbReference type="Gene3D" id="1.20.58.80">
    <property type="entry name" value="Phosphotransferase system, lactose/cellobiose-type IIA subunit"/>
    <property type="match status" value="1"/>
</dbReference>
<feature type="active site" description="Tele-phosphohistidine intermediate" evidence="5">
    <location>
        <position position="80"/>
    </location>
</feature>
<dbReference type="KEGG" id="miw:EER00_00160"/>
<evidence type="ECO:0000256" key="6">
    <source>
        <dbReference type="PIRSR" id="PIRSR000699-2"/>
    </source>
</evidence>
<dbReference type="PIRSF" id="PIRSF000699">
    <property type="entry name" value="PTS_IILac_III"/>
    <property type="match status" value="1"/>
</dbReference>
<dbReference type="PROSITE" id="PS51095">
    <property type="entry name" value="PTS_EIIA_TYPE_3"/>
    <property type="match status" value="1"/>
</dbReference>
<evidence type="ECO:0000313" key="7">
    <source>
        <dbReference type="EMBL" id="QHG89320.1"/>
    </source>
</evidence>
<proteinExistence type="predicted"/>
<evidence type="ECO:0000256" key="5">
    <source>
        <dbReference type="PIRSR" id="PIRSR000699-1"/>
    </source>
</evidence>
<dbReference type="PANTHER" id="PTHR34382">
    <property type="entry name" value="PTS SYSTEM N,N'-DIACETYLCHITOBIOSE-SPECIFIC EIIA COMPONENT"/>
    <property type="match status" value="1"/>
</dbReference>
<name>A0A6P1LFA7_MALIO</name>
<reference evidence="8" key="1">
    <citation type="submission" date="2018-11" db="EMBL/GenBank/DDBJ databases">
        <title>The first complete genome sequence of Mycoplasma iowae strain 695.</title>
        <authorList>
            <person name="Ghanem M."/>
            <person name="El-Gazzar M."/>
        </authorList>
    </citation>
    <scope>NUCLEOTIDE SEQUENCE [LARGE SCALE GENOMIC DNA]</scope>
    <source>
        <strain evidence="8">695</strain>
    </source>
</reference>
<evidence type="ECO:0000256" key="3">
    <source>
        <dbReference type="ARBA" id="ARBA00022679"/>
    </source>
</evidence>
<comment type="cofactor">
    <cofactor evidence="6">
        <name>Mg(2+)</name>
        <dbReference type="ChEBI" id="CHEBI:18420"/>
    </cofactor>
    <text evidence="6">Binds 1 Mg(2+) ion per trimer.</text>
</comment>
<sequence length="108" mass="12307">MSFTYEKLAEVAFQIITFTGEAKSFAMLAIYAAKDKKFEEAKENIKKANENINKASEQHFDLIQKEASGETINVPLILMHAEDQLLSTQTLILMAEEMIDLHKKLDEK</sequence>
<evidence type="ECO:0000256" key="1">
    <source>
        <dbReference type="ARBA" id="ARBA00022448"/>
    </source>
</evidence>
<accession>A0A6P1LFA7</accession>
<dbReference type="GO" id="GO:0046872">
    <property type="term" value="F:metal ion binding"/>
    <property type="evidence" value="ECO:0007669"/>
    <property type="project" value="UniProtKB-KW"/>
</dbReference>
<protein>
    <submittedName>
        <fullName evidence="7">PTS lactose/cellobiose transporter subunit IIA</fullName>
    </submittedName>
</protein>
<evidence type="ECO:0000256" key="4">
    <source>
        <dbReference type="ARBA" id="ARBA00022683"/>
    </source>
</evidence>
<dbReference type="InterPro" id="IPR003188">
    <property type="entry name" value="PTS_IIA_lac/cel"/>
</dbReference>
<organism evidence="7 8">
    <name type="scientific">Malacoplasma iowae 695</name>
    <dbReference type="NCBI Taxonomy" id="1048830"/>
    <lineage>
        <taxon>Bacteria</taxon>
        <taxon>Bacillati</taxon>
        <taxon>Mycoplasmatota</taxon>
        <taxon>Mycoplasmoidales</taxon>
        <taxon>Mycoplasmoidaceae</taxon>
        <taxon>Malacoplasma</taxon>
    </lineage>
</organism>
<keyword evidence="6" id="KW-0479">Metal-binding</keyword>
<dbReference type="PANTHER" id="PTHR34382:SF10">
    <property type="entry name" value="PTS SYSTEM OLIGO-BETA-MANNOSIDE-SPECIFIC EIIA COMPONENT"/>
    <property type="match status" value="1"/>
</dbReference>
<keyword evidence="2" id="KW-0762">Sugar transport</keyword>
<gene>
    <name evidence="7" type="ORF">EER00_00160</name>
</gene>
<dbReference type="RefSeq" id="WP_004024586.1">
    <property type="nucleotide sequence ID" value="NZ_AGFP01000005.1"/>
</dbReference>
<dbReference type="AlphaFoldDB" id="A0A6P1LFA7"/>
<evidence type="ECO:0000256" key="2">
    <source>
        <dbReference type="ARBA" id="ARBA00022597"/>
    </source>
</evidence>
<feature type="binding site" evidence="6">
    <location>
        <position position="83"/>
    </location>
    <ligand>
        <name>Mg(2+)</name>
        <dbReference type="ChEBI" id="CHEBI:18420"/>
        <note>ligand shared between all trimeric partners</note>
    </ligand>
</feature>
<dbReference type="GO" id="GO:0009401">
    <property type="term" value="P:phosphoenolpyruvate-dependent sugar phosphotransferase system"/>
    <property type="evidence" value="ECO:0007669"/>
    <property type="project" value="UniProtKB-KW"/>
</dbReference>
<dbReference type="SUPFAM" id="SSF46973">
    <property type="entry name" value="Enzyme IIa from lactose specific PTS, IIa-lac"/>
    <property type="match status" value="1"/>
</dbReference>
<dbReference type="EMBL" id="CP033512">
    <property type="protein sequence ID" value="QHG89320.1"/>
    <property type="molecule type" value="Genomic_DNA"/>
</dbReference>
<keyword evidence="6" id="KW-0460">Magnesium</keyword>
<dbReference type="OrthoDB" id="389577at2"/>
<dbReference type="InterPro" id="IPR036542">
    <property type="entry name" value="PTS_IIA_lac/cel_sf"/>
</dbReference>
<dbReference type="GeneID" id="96866594"/>
<dbReference type="CDD" id="cd00215">
    <property type="entry name" value="PTS_IIA_lac"/>
    <property type="match status" value="1"/>
</dbReference>
<dbReference type="Proteomes" id="UP000464283">
    <property type="component" value="Chromosome"/>
</dbReference>
<keyword evidence="1" id="KW-0813">Transport</keyword>
<keyword evidence="4" id="KW-0598">Phosphotransferase system</keyword>
<evidence type="ECO:0000313" key="8">
    <source>
        <dbReference type="Proteomes" id="UP000464283"/>
    </source>
</evidence>
<keyword evidence="3" id="KW-0808">Transferase</keyword>